<dbReference type="EMBL" id="QEWR01000002">
    <property type="protein sequence ID" value="PWD84239.1"/>
    <property type="molecule type" value="Genomic_DNA"/>
</dbReference>
<evidence type="ECO:0000313" key="2">
    <source>
        <dbReference type="Proteomes" id="UP000244948"/>
    </source>
</evidence>
<organism evidence="1 2">
    <name type="scientific">Ignatzschineria indica</name>
    <dbReference type="NCBI Taxonomy" id="472583"/>
    <lineage>
        <taxon>Bacteria</taxon>
        <taxon>Pseudomonadati</taxon>
        <taxon>Pseudomonadota</taxon>
        <taxon>Gammaproteobacteria</taxon>
        <taxon>Cardiobacteriales</taxon>
        <taxon>Ignatzschineriaceae</taxon>
        <taxon>Ignatzschineria</taxon>
    </lineage>
</organism>
<evidence type="ECO:0000313" key="1">
    <source>
        <dbReference type="EMBL" id="PWD84239.1"/>
    </source>
</evidence>
<proteinExistence type="predicted"/>
<name>A0A2U2AM04_9GAMM</name>
<accession>A0A2U2AM04</accession>
<comment type="caution">
    <text evidence="1">The sequence shown here is derived from an EMBL/GenBank/DDBJ whole genome shotgun (WGS) entry which is preliminary data.</text>
</comment>
<dbReference type="Proteomes" id="UP000244948">
    <property type="component" value="Unassembled WGS sequence"/>
</dbReference>
<dbReference type="RefSeq" id="WP_109235441.1">
    <property type="nucleotide sequence ID" value="NZ_BMXZ01000001.1"/>
</dbReference>
<gene>
    <name evidence="1" type="ORF">DC082_01455</name>
</gene>
<dbReference type="AlphaFoldDB" id="A0A2U2AM04"/>
<sequence>MSLNTTIFEKNDFKEVIRKLEELLTHSKIVLLGAGASFCAGLPLTNKLTEEVLKNESLSTTSKEILKAIQSKFKGANPAAHIEDYLSELIDWLAITARRFNRNVDDNSISIDKKRYEHDQLLKAVEEIKLAIFSVINKDVTIDTHIKFIESLHRPIRPGKKSSECIDYLVMNYDTLIEDALALSRIKYADGLEGGVSGWWNPDVFEKSDLEAKVLKLHGSINWSEDPSSFTPFRVNNRLNFQKDPSAKIMIWPASTKYRETQLDPYAYLMHKARGILNPQNGKQKVLLISGYSFGDSHINLEIERGLKNSKGNLTVLAFISDNEPTGIIKDWNNNPDINKQLLIFANKGFYHADQQIISENDIKWWKFENLTQILEGRI</sequence>
<dbReference type="Pfam" id="PF13289">
    <property type="entry name" value="SIR2_2"/>
    <property type="match status" value="1"/>
</dbReference>
<keyword evidence="2" id="KW-1185">Reference proteome</keyword>
<reference evidence="1 2" key="1">
    <citation type="journal article" date="2018" name="Genome Announc.">
        <title>Ignatzschineria cameli sp. nov., isolated from necrotic foot tissue of dromedaries (Camelus dromedarius) and associated maggots (Wohlfahrtia species) in Dubai.</title>
        <authorList>
            <person name="Tsang C.C."/>
            <person name="Tang J.Y."/>
            <person name="Fong J.Y."/>
            <person name="Kinne J."/>
            <person name="Lee H.H."/>
            <person name="Joseph M."/>
            <person name="Jose S."/>
            <person name="Schuster R.K."/>
            <person name="Tang Y."/>
            <person name="Sivakumar S."/>
            <person name="Chen J.H."/>
            <person name="Teng J.L."/>
            <person name="Lau S.K."/>
            <person name="Wernery U."/>
            <person name="Woo P.C."/>
        </authorList>
    </citation>
    <scope>NUCLEOTIDE SEQUENCE [LARGE SCALE GENOMIC DNA]</scope>
    <source>
        <strain evidence="1 2">KCTC 22643</strain>
    </source>
</reference>
<protein>
    <submittedName>
        <fullName evidence="1">Uncharacterized protein</fullName>
    </submittedName>
</protein>